<evidence type="ECO:0000313" key="4">
    <source>
        <dbReference type="Proteomes" id="UP000239522"/>
    </source>
</evidence>
<keyword evidence="1" id="KW-0812">Transmembrane</keyword>
<name>A0A2S7KVC5_9FLAO</name>
<feature type="chain" id="PRO_5015492486" description="Transmembrane protein" evidence="2">
    <location>
        <begin position="21"/>
        <end position="127"/>
    </location>
</feature>
<comment type="caution">
    <text evidence="3">The sequence shown here is derived from an EMBL/GenBank/DDBJ whole genome shotgun (WGS) entry which is preliminary data.</text>
</comment>
<feature type="signal peptide" evidence="2">
    <location>
        <begin position="1"/>
        <end position="20"/>
    </location>
</feature>
<evidence type="ECO:0000313" key="3">
    <source>
        <dbReference type="EMBL" id="PQB06595.1"/>
    </source>
</evidence>
<protein>
    <recommendedName>
        <fullName evidence="5">Transmembrane protein</fullName>
    </recommendedName>
</protein>
<dbReference type="AlphaFoldDB" id="A0A2S7KVC5"/>
<evidence type="ECO:0000256" key="2">
    <source>
        <dbReference type="SAM" id="SignalP"/>
    </source>
</evidence>
<keyword evidence="1" id="KW-1133">Transmembrane helix</keyword>
<reference evidence="3 4" key="1">
    <citation type="submission" date="2016-11" db="EMBL/GenBank/DDBJ databases">
        <title>Trade-off between light-utilization and light-protection in marine flavobacteria.</title>
        <authorList>
            <person name="Kumagai Y."/>
        </authorList>
    </citation>
    <scope>NUCLEOTIDE SEQUENCE [LARGE SCALE GENOMIC DNA]</scope>
    <source>
        <strain evidence="3 4">ATCC 700397</strain>
    </source>
</reference>
<dbReference type="Proteomes" id="UP000239522">
    <property type="component" value="Unassembled WGS sequence"/>
</dbReference>
<evidence type="ECO:0000256" key="1">
    <source>
        <dbReference type="SAM" id="Phobius"/>
    </source>
</evidence>
<evidence type="ECO:0008006" key="5">
    <source>
        <dbReference type="Google" id="ProtNLM"/>
    </source>
</evidence>
<keyword evidence="2" id="KW-0732">Signal</keyword>
<organism evidence="3 4">
    <name type="scientific">Polaribacter filamentus</name>
    <dbReference type="NCBI Taxonomy" id="53483"/>
    <lineage>
        <taxon>Bacteria</taxon>
        <taxon>Pseudomonadati</taxon>
        <taxon>Bacteroidota</taxon>
        <taxon>Flavobacteriia</taxon>
        <taxon>Flavobacteriales</taxon>
        <taxon>Flavobacteriaceae</taxon>
    </lineage>
</organism>
<keyword evidence="1" id="KW-0472">Membrane</keyword>
<gene>
    <name evidence="3" type="ORF">BST83_05030</name>
</gene>
<proteinExistence type="predicted"/>
<keyword evidence="4" id="KW-1185">Reference proteome</keyword>
<feature type="transmembrane region" description="Helical" evidence="1">
    <location>
        <begin position="12"/>
        <end position="36"/>
    </location>
</feature>
<sequence>MQLIKIASSGLFFLSSIACVAQISAAFTILSAFVTVKFTSNRSQFQQSILPKTIQRMAIAKPIYQSYIKQTLSVLLKIFLSCNINLFPNTKSKVTFKVRFLLKNLNFLVPVFYKLYGSHFSVLRGIK</sequence>
<dbReference type="PROSITE" id="PS51257">
    <property type="entry name" value="PROKAR_LIPOPROTEIN"/>
    <property type="match status" value="1"/>
</dbReference>
<accession>A0A2S7KVC5</accession>
<dbReference type="EMBL" id="MQUA01000013">
    <property type="protein sequence ID" value="PQB06595.1"/>
    <property type="molecule type" value="Genomic_DNA"/>
</dbReference>